<reference evidence="1" key="1">
    <citation type="submission" date="2023-05" db="EMBL/GenBank/DDBJ databases">
        <authorList>
            <consortium name="ELIXIR-Norway"/>
        </authorList>
    </citation>
    <scope>NUCLEOTIDE SEQUENCE</scope>
</reference>
<evidence type="ECO:0000313" key="2">
    <source>
        <dbReference type="Proteomes" id="UP001162501"/>
    </source>
</evidence>
<name>A0AC59ZQZ5_RANTA</name>
<gene>
    <name evidence="1" type="ORF">MRATA1EN22A_LOCUS21629</name>
</gene>
<dbReference type="EMBL" id="OX596117">
    <property type="protein sequence ID" value="CAN0490929.1"/>
    <property type="molecule type" value="Genomic_DNA"/>
</dbReference>
<evidence type="ECO:0000313" key="1">
    <source>
        <dbReference type="EMBL" id="CAN0490929.1"/>
    </source>
</evidence>
<sequence>MLWRKQGQCGVGLWSALAPSVAHGSSAGTLGPSGALSENHGRNSTRSLSRQLSPEQRQGSCIRWCPMGSKIQALRMRAASLSLHPAAVLCPPKPQRKVSAWLRPRSRLPSLELMLESCH</sequence>
<protein>
    <submittedName>
        <fullName evidence="1">Uncharacterized protein</fullName>
    </submittedName>
</protein>
<proteinExistence type="predicted"/>
<organism evidence="1 2">
    <name type="scientific">Rangifer tarandus platyrhynchus</name>
    <name type="common">Svalbard reindeer</name>
    <dbReference type="NCBI Taxonomy" id="3082113"/>
    <lineage>
        <taxon>Eukaryota</taxon>
        <taxon>Metazoa</taxon>
        <taxon>Chordata</taxon>
        <taxon>Craniata</taxon>
        <taxon>Vertebrata</taxon>
        <taxon>Euteleostomi</taxon>
        <taxon>Mammalia</taxon>
        <taxon>Eutheria</taxon>
        <taxon>Laurasiatheria</taxon>
        <taxon>Artiodactyla</taxon>
        <taxon>Ruminantia</taxon>
        <taxon>Pecora</taxon>
        <taxon>Cervidae</taxon>
        <taxon>Odocoileinae</taxon>
        <taxon>Rangifer</taxon>
    </lineage>
</organism>
<accession>A0AC59ZQZ5</accession>
<reference evidence="1" key="2">
    <citation type="submission" date="2025-03" db="EMBL/GenBank/DDBJ databases">
        <authorList>
            <consortium name="ELIXIR-Norway"/>
            <consortium name="Elixir Norway"/>
        </authorList>
    </citation>
    <scope>NUCLEOTIDE SEQUENCE</scope>
</reference>
<dbReference type="Proteomes" id="UP001162501">
    <property type="component" value="Chromosome 33"/>
</dbReference>